<name>A0A8S5SLR2_9CAUD</name>
<accession>A0A8S5SLR2</accession>
<evidence type="ECO:0000259" key="4">
    <source>
        <dbReference type="PROSITE" id="PS51688"/>
    </source>
</evidence>
<feature type="domain" description="Peptidase S74" evidence="4">
    <location>
        <begin position="1220"/>
        <end position="1312"/>
    </location>
</feature>
<reference evidence="5" key="1">
    <citation type="journal article" date="2021" name="Proc. Natl. Acad. Sci. U.S.A.">
        <title>A Catalog of Tens of Thousands of Viruses from Human Metagenomes Reveals Hidden Associations with Chronic Diseases.</title>
        <authorList>
            <person name="Tisza M.J."/>
            <person name="Buck C.B."/>
        </authorList>
    </citation>
    <scope>NUCLEOTIDE SEQUENCE</scope>
    <source>
        <strain evidence="5">Ct2KB1</strain>
    </source>
</reference>
<dbReference type="Pfam" id="PF13884">
    <property type="entry name" value="Peptidase_S74"/>
    <property type="match status" value="1"/>
</dbReference>
<evidence type="ECO:0000256" key="1">
    <source>
        <dbReference type="ARBA" id="ARBA00004328"/>
    </source>
</evidence>
<evidence type="ECO:0000256" key="2">
    <source>
        <dbReference type="ARBA" id="ARBA00022732"/>
    </source>
</evidence>
<dbReference type="Gene3D" id="2.60.120.260">
    <property type="entry name" value="Galactose-binding domain-like"/>
    <property type="match status" value="1"/>
</dbReference>
<protein>
    <submittedName>
        <fullName evidence="5">Neck appendage protein</fullName>
    </submittedName>
</protein>
<dbReference type="InterPro" id="IPR030392">
    <property type="entry name" value="S74_ICA"/>
</dbReference>
<comment type="subcellular location">
    <subcellularLocation>
        <location evidence="1">Virion</location>
    </subcellularLocation>
</comment>
<dbReference type="EMBL" id="BK032626">
    <property type="protein sequence ID" value="DAF51945.1"/>
    <property type="molecule type" value="Genomic_DNA"/>
</dbReference>
<dbReference type="InterPro" id="IPR008979">
    <property type="entry name" value="Galactose-bd-like_sf"/>
</dbReference>
<feature type="coiled-coil region" evidence="3">
    <location>
        <begin position="430"/>
        <end position="457"/>
    </location>
</feature>
<proteinExistence type="predicted"/>
<keyword evidence="2" id="KW-0946">Virion</keyword>
<dbReference type="GO" id="GO:0098015">
    <property type="term" value="C:virus tail"/>
    <property type="evidence" value="ECO:0007669"/>
    <property type="project" value="UniProtKB-KW"/>
</dbReference>
<keyword evidence="3" id="KW-0175">Coiled coil</keyword>
<sequence>MDALTRRQFDRAMFAKDRTLAIRVGDYASRDIKEASFEYGYIKGDTYKPGGTCAGSGKITFTSIITTFNKLDILHPEIGLLVGNTYQWVKMGEYFINDIEIDRNRNTTTLELMDGMFKLNREYVTDLHFPAEVREVIQEICLKTGIELANDYFGISAMRYQIEQVPEGKKLSFRDMLSAMTQMIGMSCFFNREGKMEIRDLTESNITINADSYFLHGLTKSEIEYQIAGITCKTDKKSLTVGMKTGRSLELDNVFMTQSALNDLYYKLKNLTYYPYNLNYQGHLLLEVGQWVTIQTNKKETFKVPVLSQSFTFKGGLRGRISADSKAGNDTQYSYEGTITKQIKQQDGIEAKIQAQIEAADAAFEAEFEKRKKEIDDGIELAKAKAEEVKQDISNEIDKRFQNFDNASIQEARRKAEEALKSAGASSSLAQEAKTIADQASAKMNQFKQESSKAQRDLSENVNRFKSELQQSLAGKADNATVEQTERALRQKFESLSTDTTSKINAAKTEFEKTAQGLSTKITNVETYVNSDGQRQDDLKRYAREESASQARAVREDVTRDFVGKNTFQESVQGVERRLESLSLGTSGNLLKNSNVGFYNQHDKRYRLVETLQANQTYTLVTKYWHGENAVGHTFLDGIGNWRHLAYNGAIDAWMVQFTPAKEIPAGTEITLSSDPHASKGNMHWATLVRGAIPLIHWQPAKGDVEEGITQKLAEYKETVDGRFATISSQVNGKVNQSDFQRVKETSQLYERILGNTENSIVDKVSRMALTNQLFQVELAKNVGAGHNYIKNADFRAGNKNWNESVKPGLNFNYNHSSSNRGKPGVHIYGATDAVYYGLQQRIKFEILEGDIFTVSFLISRDGASTYSGLNLGVHYRKNNEIISQKWVSIPNSDIPGFKYKKMSFSFVTPKDIDELNLMLYGEQGKTINLYISEVKLERGSFATDFTLSPEDIEEAIRTVQTQLAGSWSVQNINSAGDLISGINLGSNGQNRITGKLTHITGETLIDNAVIKSAMVDKLKTANFEAGSVTTTILDAEAVTADKLKVDNALIRKITANEAFIDQLTSKRIFAIKVESVITSSTVLEGYKGWIGGFQLGTHDSGYGRWITGRNHFSVGMGNGEGGDGRTALWVNWGNNWSEPGYYAWFVKNNGKMYCYNTAEFWKTPIIHGDLKVTGKIGYDGGVWIYSSEYEKIGRSSKDYFYLEKASGARDWFPAWNDTSDRRLKSNIQESSVSGVDVINRLKTYSYRKEFNNEVEDISCGIMAQDVQKYAPDAFREGPDGIYTYNTFALVPYLIKAIQELNQKIEKMEKTIA</sequence>
<evidence type="ECO:0000256" key="3">
    <source>
        <dbReference type="SAM" id="Coils"/>
    </source>
</evidence>
<dbReference type="SUPFAM" id="SSF49785">
    <property type="entry name" value="Galactose-binding domain-like"/>
    <property type="match status" value="1"/>
</dbReference>
<dbReference type="PROSITE" id="PS51688">
    <property type="entry name" value="ICA"/>
    <property type="match status" value="1"/>
</dbReference>
<keyword evidence="2" id="KW-1227">Viral tail protein</keyword>
<organism evidence="5">
    <name type="scientific">Siphoviridae sp. ct2KB1</name>
    <dbReference type="NCBI Taxonomy" id="2827768"/>
    <lineage>
        <taxon>Viruses</taxon>
        <taxon>Duplodnaviria</taxon>
        <taxon>Heunggongvirae</taxon>
        <taxon>Uroviricota</taxon>
        <taxon>Caudoviricetes</taxon>
    </lineage>
</organism>
<evidence type="ECO:0000313" key="5">
    <source>
        <dbReference type="EMBL" id="DAF51945.1"/>
    </source>
</evidence>